<dbReference type="Pfam" id="PF00400">
    <property type="entry name" value="WD40"/>
    <property type="match status" value="2"/>
</dbReference>
<dbReference type="SMART" id="SM00320">
    <property type="entry name" value="WD40"/>
    <property type="match status" value="3"/>
</dbReference>
<organism evidence="3 4">
    <name type="scientific">Streptomyces muensis</name>
    <dbReference type="NCBI Taxonomy" id="1077944"/>
    <lineage>
        <taxon>Bacteria</taxon>
        <taxon>Bacillati</taxon>
        <taxon>Actinomycetota</taxon>
        <taxon>Actinomycetes</taxon>
        <taxon>Kitasatosporales</taxon>
        <taxon>Streptomycetaceae</taxon>
        <taxon>Streptomyces</taxon>
    </lineage>
</organism>
<dbReference type="InterPro" id="IPR027417">
    <property type="entry name" value="P-loop_NTPase"/>
</dbReference>
<feature type="domain" description="Novel STAND NTPase 1" evidence="2">
    <location>
        <begin position="102"/>
        <end position="460"/>
    </location>
</feature>
<protein>
    <recommendedName>
        <fullName evidence="2">Novel STAND NTPase 1 domain-containing protein</fullName>
    </recommendedName>
</protein>
<dbReference type="PANTHER" id="PTHR19879">
    <property type="entry name" value="TRANSCRIPTION INITIATION FACTOR TFIID"/>
    <property type="match status" value="1"/>
</dbReference>
<dbReference type="Pfam" id="PF20703">
    <property type="entry name" value="nSTAND1"/>
    <property type="match status" value="1"/>
</dbReference>
<evidence type="ECO:0000313" key="4">
    <source>
        <dbReference type="Proteomes" id="UP001139384"/>
    </source>
</evidence>
<proteinExistence type="predicted"/>
<name>A0A9X1PZN2_STRM4</name>
<keyword evidence="1" id="KW-0853">WD repeat</keyword>
<dbReference type="InterPro" id="IPR049052">
    <property type="entry name" value="nSTAND1"/>
</dbReference>
<evidence type="ECO:0000259" key="2">
    <source>
        <dbReference type="Pfam" id="PF20703"/>
    </source>
</evidence>
<dbReference type="InterPro" id="IPR015943">
    <property type="entry name" value="WD40/YVTN_repeat-like_dom_sf"/>
</dbReference>
<dbReference type="PROSITE" id="PS50294">
    <property type="entry name" value="WD_REPEATS_REGION"/>
    <property type="match status" value="1"/>
</dbReference>
<evidence type="ECO:0000256" key="1">
    <source>
        <dbReference type="PROSITE-ProRule" id="PRU00221"/>
    </source>
</evidence>
<comment type="caution">
    <text evidence="3">The sequence shown here is derived from an EMBL/GenBank/DDBJ whole genome shotgun (WGS) entry which is preliminary data.</text>
</comment>
<dbReference type="SUPFAM" id="SSF50998">
    <property type="entry name" value="Quinoprotein alcohol dehydrogenase-like"/>
    <property type="match status" value="2"/>
</dbReference>
<keyword evidence="4" id="KW-1185">Reference proteome</keyword>
<dbReference type="SUPFAM" id="SSF52540">
    <property type="entry name" value="P-loop containing nucleoside triphosphate hydrolases"/>
    <property type="match status" value="1"/>
</dbReference>
<dbReference type="PANTHER" id="PTHR19879:SF9">
    <property type="entry name" value="TRANSCRIPTION INITIATION FACTOR TFIID SUBUNIT 5"/>
    <property type="match status" value="1"/>
</dbReference>
<dbReference type="InterPro" id="IPR011047">
    <property type="entry name" value="Quinoprotein_ADH-like_sf"/>
</dbReference>
<dbReference type="PROSITE" id="PS50082">
    <property type="entry name" value="WD_REPEATS_2"/>
    <property type="match status" value="1"/>
</dbReference>
<gene>
    <name evidence="3" type="ORF">L0P92_16615</name>
</gene>
<sequence>MGRPERPVDPEAGPVQLLAHELRELRRSAGNPPYRTMAKTAGFSTTALSQAAGGERLPSLAVLQGYVRACGGDTAEWELRWKAVEAETAQAAIPGDEGSASPYRGLARFEPDHRDLFFGRDRLIGEVRTMVCGHRFAVVFGASGSGKSSLLRAGLIPCLREEIARRDRPAVLRILTPGPRPATTHGQLLTPAQEEPESWVVVDQFEEVFTLCQDRAERTRFIDLLLTAQEPDSRLRVLIAVRADFYARCTEHRGLAEAVRAAGMPVGPMTAAELREVVTRPAQAVGLLVERELTARIVDDVLDQPGALPMLSHALLETWRRRRGRLMTLSAYEAAGGVSGAIAATAEQEYAQLSPGQQGRARQLLLRLVEPGHDAPDTRRPLTRAELDEWLDPEARSVVERLARARLLTSDSDGLQIAHEALISGWPRLRDWIEQNRERLRLQRRLTEATRTWLEHDRDPGSLYRGTRLAQAEELFADDSSLTASERSFLQTAIEAREAERQTAARSVRRSRVLVVWLSVMLVVALVAGLSAWQQALDDRQRRVDTAARRAASVADSLRSTDPRTAMLLGVAAWRVAQLPETRRALLGSLVQPEQDTFIDPSPSLSGTRFLADSGRTLLSVDGRAWRTWDVATGHRTGSGRVPDGDVIAAAPDARVLAIDGGDGVQLWDTVTRQWTGAPKPASTIADFGASGRSHVVVDTGEDRVQLRSVADDSVLFESRGAGRTEVRPDADDRLVAVCPAGKAPQVWDIVARRALSGAWENARGSCDGGQTGLVFGGARLAALSGNEVRVWDTGSGRLIASLDAPGVRYAVFDRETNFLATSDGQEIKVWRLSRPDAPVFRHALNNQQPYGLAWDPDLPVLRYLEGSTVHSLDLAQAVASGWREHPLAGEMLSPDGRVLATAERSGTDYRFRLRNARDGRVLQTLPSPPLPVSRDRTQPVFPQKTLALLAFSPDSTAFAYGVSAPNLEAAPQRLTVWDLRRARARATLDLATAKSAAPVIAVALGPGGRTLYTARTPGDFDGLSNETWDVASHRRTGLLPGRAGHHLAVSSDGHLFVSDERAVRAGKSVTRDLVQGYVIGALAFAPDGSRLAAGDLTGRVVLWDSDLRRRAGTLRNVFPAPLGDTPEAVSALVFSPDGSTLAVGGSAGTLQLWDTATQQPLGGPVTTPGERIDTLAFSADNGTLYAGSAHVPLQRYTVGTAQALNQVCARADGAELTRDQWHMYIPDAPYREVCGT</sequence>
<accession>A0A9X1PZN2</accession>
<dbReference type="Proteomes" id="UP001139384">
    <property type="component" value="Unassembled WGS sequence"/>
</dbReference>
<feature type="repeat" description="WD" evidence="1">
    <location>
        <begin position="1123"/>
        <end position="1164"/>
    </location>
</feature>
<evidence type="ECO:0000313" key="3">
    <source>
        <dbReference type="EMBL" id="MCF1595184.1"/>
    </source>
</evidence>
<dbReference type="AlphaFoldDB" id="A0A9X1PZN2"/>
<dbReference type="InterPro" id="IPR001680">
    <property type="entry name" value="WD40_rpt"/>
</dbReference>
<dbReference type="Gene3D" id="2.130.10.10">
    <property type="entry name" value="YVTN repeat-like/Quinoprotein amine dehydrogenase"/>
    <property type="match status" value="3"/>
</dbReference>
<dbReference type="EMBL" id="JAKEIP010000058">
    <property type="protein sequence ID" value="MCF1595184.1"/>
    <property type="molecule type" value="Genomic_DNA"/>
</dbReference>
<reference evidence="3" key="1">
    <citation type="submission" date="2022-01" db="EMBL/GenBank/DDBJ databases">
        <title>Draft Genome Sequences of Seven Type Strains of the Genus Streptomyces.</title>
        <authorList>
            <person name="Aziz S."/>
            <person name="Coretto E."/>
            <person name="Chronakova A."/>
            <person name="Sproer C."/>
            <person name="Huber K."/>
            <person name="Nouioui I."/>
            <person name="Gross H."/>
        </authorList>
    </citation>
    <scope>NUCLEOTIDE SEQUENCE</scope>
    <source>
        <strain evidence="3">DSM 103493</strain>
    </source>
</reference>